<dbReference type="RefSeq" id="WP_021661378.1">
    <property type="nucleotide sequence ID" value="NZ_FQVY01000006.1"/>
</dbReference>
<keyword evidence="3 5" id="KW-0694">RNA-binding</keyword>
<dbReference type="GO" id="GO:0000049">
    <property type="term" value="F:tRNA binding"/>
    <property type="evidence" value="ECO:0007669"/>
    <property type="project" value="UniProtKB-UniRule"/>
</dbReference>
<dbReference type="GO" id="GO:0043023">
    <property type="term" value="F:ribosomal large subunit binding"/>
    <property type="evidence" value="ECO:0007669"/>
    <property type="project" value="UniProtKB-UniRule"/>
</dbReference>
<dbReference type="PANTHER" id="PTHR15239:SF6">
    <property type="entry name" value="RIBOSOME QUALITY CONTROL COMPLEX SUBUNIT NEMF"/>
    <property type="match status" value="1"/>
</dbReference>
<dbReference type="FunFam" id="2.30.310.10:FF:000004">
    <property type="entry name" value="Fibronectin-binding protein A"/>
    <property type="match status" value="1"/>
</dbReference>
<proteinExistence type="inferred from homology"/>
<evidence type="ECO:0000313" key="8">
    <source>
        <dbReference type="EMBL" id="SHG63246.1"/>
    </source>
</evidence>
<dbReference type="InterPro" id="IPR043682">
    <property type="entry name" value="RqcH_bacterial"/>
</dbReference>
<evidence type="ECO:0000256" key="2">
    <source>
        <dbReference type="ARBA" id="ARBA00022730"/>
    </source>
</evidence>
<evidence type="ECO:0000256" key="1">
    <source>
        <dbReference type="ARBA" id="ARBA00022555"/>
    </source>
</evidence>
<organism evidence="8 9">
    <name type="scientific">Bittarella massiliensis</name>
    <name type="common">ex Durand et al. 2017</name>
    <dbReference type="NCBI Taxonomy" id="1720313"/>
    <lineage>
        <taxon>Bacteria</taxon>
        <taxon>Bacillati</taxon>
        <taxon>Bacillota</taxon>
        <taxon>Clostridia</taxon>
        <taxon>Eubacteriales</taxon>
        <taxon>Oscillospiraceae</taxon>
        <taxon>Bittarella (ex Durand et al. 2017)</taxon>
    </lineage>
</organism>
<dbReference type="Proteomes" id="UP000184089">
    <property type="component" value="Unassembled WGS sequence"/>
</dbReference>
<reference evidence="9" key="2">
    <citation type="submission" date="2016-11" db="EMBL/GenBank/DDBJ databases">
        <authorList>
            <person name="Jaros S."/>
            <person name="Januszkiewicz K."/>
            <person name="Wedrychowicz H."/>
        </authorList>
    </citation>
    <scope>NUCLEOTIDE SEQUENCE [LARGE SCALE GENOMIC DNA]</scope>
    <source>
        <strain evidence="9">DSM 4029</strain>
    </source>
</reference>
<dbReference type="GO" id="GO:0019843">
    <property type="term" value="F:rRNA binding"/>
    <property type="evidence" value="ECO:0007669"/>
    <property type="project" value="UniProtKB-UniRule"/>
</dbReference>
<dbReference type="InterPro" id="IPR051608">
    <property type="entry name" value="RQC_Subunit_NEMF"/>
</dbReference>
<dbReference type="Pfam" id="PF05833">
    <property type="entry name" value="NFACT_N"/>
    <property type="match status" value="1"/>
</dbReference>
<reference evidence="8" key="1">
    <citation type="submission" date="2016-11" db="EMBL/GenBank/DDBJ databases">
        <authorList>
            <person name="Varghese N."/>
            <person name="Submissions S."/>
        </authorList>
    </citation>
    <scope>NUCLEOTIDE SEQUENCE</scope>
    <source>
        <strain evidence="8">DSM 4029</strain>
    </source>
</reference>
<reference evidence="7 10" key="3">
    <citation type="journal article" date="2019" name="Nat. Med.">
        <title>A library of human gut bacterial isolates paired with longitudinal multiomics data enables mechanistic microbiome research.</title>
        <authorList>
            <person name="Poyet M."/>
            <person name="Groussin M."/>
            <person name="Gibbons S.M."/>
            <person name="Avila-Pacheco J."/>
            <person name="Jiang X."/>
            <person name="Kearney S.M."/>
            <person name="Perrotta A.R."/>
            <person name="Berdy B."/>
            <person name="Zhao S."/>
            <person name="Lieberman T.D."/>
            <person name="Swanson P.K."/>
            <person name="Smith M."/>
            <person name="Roesemann S."/>
            <person name="Alexander J.E."/>
            <person name="Rich S.A."/>
            <person name="Livny J."/>
            <person name="Vlamakis H."/>
            <person name="Clish C."/>
            <person name="Bullock K."/>
            <person name="Deik A."/>
            <person name="Scott J."/>
            <person name="Pierce K.A."/>
            <person name="Xavier R.J."/>
            <person name="Alm E.J."/>
        </authorList>
    </citation>
    <scope>NUCLEOTIDE SEQUENCE [LARGE SCALE GENOMIC DNA]</scope>
    <source>
        <strain evidence="7 10">BIOML-A2</strain>
    </source>
</reference>
<dbReference type="GO" id="GO:0072344">
    <property type="term" value="P:rescue of stalled ribosome"/>
    <property type="evidence" value="ECO:0007669"/>
    <property type="project" value="UniProtKB-UniRule"/>
</dbReference>
<evidence type="ECO:0000256" key="5">
    <source>
        <dbReference type="HAMAP-Rule" id="MF_00844"/>
    </source>
</evidence>
<evidence type="ECO:0000313" key="9">
    <source>
        <dbReference type="Proteomes" id="UP000184089"/>
    </source>
</evidence>
<dbReference type="GO" id="GO:1990112">
    <property type="term" value="C:RQC complex"/>
    <property type="evidence" value="ECO:0007669"/>
    <property type="project" value="TreeGrafter"/>
</dbReference>
<keyword evidence="1 5" id="KW-0820">tRNA-binding</keyword>
<dbReference type="HAMAP" id="MF_00844_B">
    <property type="entry name" value="RqcH_B"/>
    <property type="match status" value="1"/>
</dbReference>
<evidence type="ECO:0000313" key="10">
    <source>
        <dbReference type="Proteomes" id="UP000474718"/>
    </source>
</evidence>
<dbReference type="EMBL" id="WWVX01000001">
    <property type="protein sequence ID" value="MZL68332.1"/>
    <property type="molecule type" value="Genomic_DNA"/>
</dbReference>
<protein>
    <recommendedName>
        <fullName evidence="5">Rqc2 homolog RqcH</fullName>
        <shortName evidence="5">RqcH</shortName>
    </recommendedName>
</protein>
<evidence type="ECO:0000313" key="7">
    <source>
        <dbReference type="EMBL" id="MZL68332.1"/>
    </source>
</evidence>
<comment type="similarity">
    <text evidence="5">Belongs to the NEMF family.</text>
</comment>
<gene>
    <name evidence="5" type="primary">rqcH</name>
    <name evidence="7" type="ORF">GT747_00895</name>
    <name evidence="8" type="ORF">SAMN05444424_2871</name>
</gene>
<comment type="caution">
    <text evidence="8">The sequence shown here is derived from an EMBL/GenBank/DDBJ whole genome shotgun (WGS) entry which is preliminary data.</text>
</comment>
<accession>A0AAQ1MFU9</accession>
<keyword evidence="10" id="KW-1185">Reference proteome</keyword>
<dbReference type="Pfam" id="PF05670">
    <property type="entry name" value="NFACT-R_1"/>
    <property type="match status" value="1"/>
</dbReference>
<evidence type="ECO:0000256" key="3">
    <source>
        <dbReference type="ARBA" id="ARBA00022884"/>
    </source>
</evidence>
<dbReference type="Gene3D" id="3.40.970.40">
    <property type="entry name" value="fibrinogen binding protein from staphylococcus aureus domain like"/>
    <property type="match status" value="1"/>
</dbReference>
<keyword evidence="4 5" id="KW-0648">Protein biosynthesis</keyword>
<keyword evidence="2 5" id="KW-0699">rRNA-binding</keyword>
<name>A0AAQ1MFU9_9FIRM</name>
<feature type="domain" description="NFACT RNA-binding" evidence="6">
    <location>
        <begin position="465"/>
        <end position="566"/>
    </location>
</feature>
<dbReference type="PANTHER" id="PTHR15239">
    <property type="entry name" value="NUCLEAR EXPORT MEDIATOR FACTOR NEMF"/>
    <property type="match status" value="1"/>
</dbReference>
<dbReference type="EMBL" id="FQVY01000006">
    <property type="protein sequence ID" value="SHG63246.1"/>
    <property type="molecule type" value="Genomic_DNA"/>
</dbReference>
<evidence type="ECO:0000256" key="4">
    <source>
        <dbReference type="ARBA" id="ARBA00022917"/>
    </source>
</evidence>
<dbReference type="InterPro" id="IPR008532">
    <property type="entry name" value="NFACT_RNA-bd"/>
</dbReference>
<dbReference type="Gene3D" id="2.30.310.10">
    <property type="entry name" value="ibrinogen binding protein from staphylococcus aureus domain"/>
    <property type="match status" value="1"/>
</dbReference>
<sequence>MALDALTLHLLCGELRQKVLGGRITKIHQLSKEELVLTLSGQGEIGGKLFLSARADAPRIHLTGEQYPNPATPPMFCMLLRKHLSGGRLADIRQPEGERIAFLDFDCRNEIGDAVRLRLVIEIMGRHSNIVLLTEDGTILDAVKRVDMSMSSVRQILPTGKYTLPPAQNKLWLLSHSKEELAEAVAARFDGDLHRACMKTLAGISPVVAGEIEHYVTKGEPCGELAPAQLDRLRFFLGQMQETVTSGDCTPTVVLDAQKAPKDFSFMELHQFGYPFETRNYPTLGEMLDAFYTGKDAYHRVKQRSADLFHLLMGRIERIERRVAAQREELTACAQREELRVCGDLLQSALYQIQKGDRVAKVPNYYSEAGETVEIPLDARLTPAQNAQAYYKKYRKLCTAEEKLKALIEQGEEEIRYLESVFDSLTRATGEDELAVIRQELCDQGYLRRAGKKGNRPKMRGPLEFVLDDGYTLLVGRNNTQNDQLTTKLAEKTDIWFHTKDIAGSHAILLTGGEDFDAIPVRAFTQAATIAATHSKAGDAAQVAVDYTLVKNIKKPAGAKPGMVVFEQNYSAYVTPDPELCRRLQKK</sequence>
<comment type="subunit">
    <text evidence="5">Associates with stalled 50S ribosomal subunits. Binds to RqcP.</text>
</comment>
<dbReference type="AlphaFoldDB" id="A0AAQ1MFU9"/>
<comment type="function">
    <text evidence="5">Key component of the ribosome quality control system (RQC), a ribosome-associated complex that mediates the extraction of incompletely synthesized nascent chains from stalled ribosomes and their subsequent degradation. RqcH recruits Ala-charged tRNA, and with RqcP directs the elongation of stalled nascent chains on 50S ribosomal subunits, leading to non-templated C-terminal alanine extensions (Ala tail). The Ala tail promotes nascent chain degradation. May add between 1 and at least 8 Ala residues. Binds to stalled 50S ribosomal subunits.</text>
</comment>
<dbReference type="Proteomes" id="UP000474718">
    <property type="component" value="Unassembled WGS sequence"/>
</dbReference>
<evidence type="ECO:0000259" key="6">
    <source>
        <dbReference type="Pfam" id="PF05670"/>
    </source>
</evidence>